<dbReference type="GO" id="GO:0006633">
    <property type="term" value="P:fatty acid biosynthetic process"/>
    <property type="evidence" value="ECO:0007669"/>
    <property type="project" value="UniProtKB-KW"/>
</dbReference>
<dbReference type="OrthoDB" id="9815506at2"/>
<organism evidence="12 13">
    <name type="scientific">Actinacidiphila alni</name>
    <dbReference type="NCBI Taxonomy" id="380248"/>
    <lineage>
        <taxon>Bacteria</taxon>
        <taxon>Bacillati</taxon>
        <taxon>Actinomycetota</taxon>
        <taxon>Actinomycetes</taxon>
        <taxon>Kitasatosporales</taxon>
        <taxon>Streptomycetaceae</taxon>
        <taxon>Actinacidiphila</taxon>
    </lineage>
</organism>
<protein>
    <submittedName>
        <fullName evidence="12">3-oxoacyl-[acyl-carrier-protein] synthase-3</fullName>
    </submittedName>
</protein>
<sequence>MKAEIAVPDGARHTRILGVGAYRPRSVVDNHEVCRYIDSSDEWIRSRTGIVTRRWAGPDETLGVMAEHAASKAIAAAGLTPDRITCVIAATFTHLMQTPAIATEIAHRIGATEAAAFDITAGCAGFVHGVVLASDAVRARGGHVLVVGVERMTDLLDLSDRSTAFIFGDGAGAVVIGPSDTPGIGPAVWGADGSQADAIEQTAPWDVLKDDPTHKFPALRQDGQRVFRWAVYEMAKVAKEALDVAGIGPADLDTFIPHQANERIIDSMAKSIGLPPDVTVAKDIVTNGNTSGASIPQAMEAVLASGAAHSGDTALLLGYGSGLSYAAVVATLP</sequence>
<keyword evidence="6" id="KW-0276">Fatty acid metabolism</keyword>
<dbReference type="EMBL" id="FONG01000001">
    <property type="protein sequence ID" value="SFE09418.1"/>
    <property type="molecule type" value="Genomic_DNA"/>
</dbReference>
<keyword evidence="8" id="KW-0275">Fatty acid biosynthesis</keyword>
<comment type="pathway">
    <text evidence="1">Lipid metabolism.</text>
</comment>
<reference evidence="12 13" key="1">
    <citation type="submission" date="2016-10" db="EMBL/GenBank/DDBJ databases">
        <authorList>
            <person name="de Groot N.N."/>
        </authorList>
    </citation>
    <scope>NUCLEOTIDE SEQUENCE [LARGE SCALE GENOMIC DNA]</scope>
    <source>
        <strain evidence="12 13">CGMCC 4.3510</strain>
    </source>
</reference>
<dbReference type="RefSeq" id="WP_093711598.1">
    <property type="nucleotide sequence ID" value="NZ_FONG01000001.1"/>
</dbReference>
<evidence type="ECO:0000256" key="1">
    <source>
        <dbReference type="ARBA" id="ARBA00005189"/>
    </source>
</evidence>
<evidence type="ECO:0000256" key="6">
    <source>
        <dbReference type="ARBA" id="ARBA00022832"/>
    </source>
</evidence>
<evidence type="ECO:0000256" key="3">
    <source>
        <dbReference type="ARBA" id="ARBA00022490"/>
    </source>
</evidence>
<evidence type="ECO:0000256" key="4">
    <source>
        <dbReference type="ARBA" id="ARBA00022516"/>
    </source>
</evidence>
<dbReference type="STRING" id="380248.SAMN05216251_101484"/>
<proteinExistence type="inferred from homology"/>
<dbReference type="InterPro" id="IPR013747">
    <property type="entry name" value="ACP_syn_III_C"/>
</dbReference>
<feature type="domain" description="Beta-ketoacyl-[acyl-carrier-protein] synthase III C-terminal" evidence="10">
    <location>
        <begin position="242"/>
        <end position="330"/>
    </location>
</feature>
<dbReference type="Proteomes" id="UP000199323">
    <property type="component" value="Unassembled WGS sequence"/>
</dbReference>
<keyword evidence="7" id="KW-0443">Lipid metabolism</keyword>
<dbReference type="InterPro" id="IPR013751">
    <property type="entry name" value="ACP_syn_III_N"/>
</dbReference>
<evidence type="ECO:0000313" key="13">
    <source>
        <dbReference type="Proteomes" id="UP000199323"/>
    </source>
</evidence>
<dbReference type="PANTHER" id="PTHR34069">
    <property type="entry name" value="3-OXOACYL-[ACYL-CARRIER-PROTEIN] SYNTHASE 3"/>
    <property type="match status" value="1"/>
</dbReference>
<name>A0A1I1XS10_9ACTN</name>
<dbReference type="Pfam" id="PF08541">
    <property type="entry name" value="ACP_syn_III_C"/>
    <property type="match status" value="1"/>
</dbReference>
<keyword evidence="13" id="KW-1185">Reference proteome</keyword>
<dbReference type="AlphaFoldDB" id="A0A1I1XS10"/>
<evidence type="ECO:0000256" key="5">
    <source>
        <dbReference type="ARBA" id="ARBA00022679"/>
    </source>
</evidence>
<gene>
    <name evidence="12" type="ORF">SAMN05216251_101484</name>
</gene>
<evidence type="ECO:0000256" key="7">
    <source>
        <dbReference type="ARBA" id="ARBA00023098"/>
    </source>
</evidence>
<evidence type="ECO:0000259" key="10">
    <source>
        <dbReference type="Pfam" id="PF08541"/>
    </source>
</evidence>
<evidence type="ECO:0000259" key="11">
    <source>
        <dbReference type="Pfam" id="PF08545"/>
    </source>
</evidence>
<dbReference type="InterPro" id="IPR004655">
    <property type="entry name" value="FabH"/>
</dbReference>
<dbReference type="SUPFAM" id="SSF53901">
    <property type="entry name" value="Thiolase-like"/>
    <property type="match status" value="1"/>
</dbReference>
<keyword evidence="4" id="KW-0444">Lipid biosynthesis</keyword>
<dbReference type="Gene3D" id="3.40.47.10">
    <property type="match status" value="2"/>
</dbReference>
<evidence type="ECO:0000313" key="12">
    <source>
        <dbReference type="EMBL" id="SFE09418.1"/>
    </source>
</evidence>
<keyword evidence="5" id="KW-0808">Transferase</keyword>
<dbReference type="NCBIfam" id="TIGR00747">
    <property type="entry name" value="fabH"/>
    <property type="match status" value="1"/>
</dbReference>
<dbReference type="CDD" id="cd00830">
    <property type="entry name" value="KAS_III"/>
    <property type="match status" value="1"/>
</dbReference>
<evidence type="ECO:0000256" key="8">
    <source>
        <dbReference type="ARBA" id="ARBA00023160"/>
    </source>
</evidence>
<keyword evidence="3" id="KW-0963">Cytoplasm</keyword>
<evidence type="ECO:0000256" key="2">
    <source>
        <dbReference type="ARBA" id="ARBA00008642"/>
    </source>
</evidence>
<dbReference type="PANTHER" id="PTHR34069:SF2">
    <property type="entry name" value="BETA-KETOACYL-[ACYL-CARRIER-PROTEIN] SYNTHASE III"/>
    <property type="match status" value="1"/>
</dbReference>
<dbReference type="InterPro" id="IPR016039">
    <property type="entry name" value="Thiolase-like"/>
</dbReference>
<dbReference type="NCBIfam" id="NF006829">
    <property type="entry name" value="PRK09352.1"/>
    <property type="match status" value="1"/>
</dbReference>
<evidence type="ECO:0000256" key="9">
    <source>
        <dbReference type="ARBA" id="ARBA00023315"/>
    </source>
</evidence>
<dbReference type="GO" id="GO:0044550">
    <property type="term" value="P:secondary metabolite biosynthetic process"/>
    <property type="evidence" value="ECO:0007669"/>
    <property type="project" value="TreeGrafter"/>
</dbReference>
<dbReference type="Pfam" id="PF08545">
    <property type="entry name" value="ACP_syn_III"/>
    <property type="match status" value="1"/>
</dbReference>
<dbReference type="GO" id="GO:0004315">
    <property type="term" value="F:3-oxoacyl-[acyl-carrier-protein] synthase activity"/>
    <property type="evidence" value="ECO:0007669"/>
    <property type="project" value="InterPro"/>
</dbReference>
<comment type="similarity">
    <text evidence="2">Belongs to the thiolase-like superfamily. FabH family.</text>
</comment>
<feature type="domain" description="Beta-ketoacyl-[acyl-carrier-protein] synthase III N-terminal" evidence="11">
    <location>
        <begin position="117"/>
        <end position="193"/>
    </location>
</feature>
<accession>A0A1I1XS10</accession>
<keyword evidence="9" id="KW-0012">Acyltransferase</keyword>